<dbReference type="CDD" id="cd02252">
    <property type="entry name" value="nylC_like"/>
    <property type="match status" value="1"/>
</dbReference>
<sequence length="312" mass="31766">MRQIPISDINGVRIGCAEDQAGKTGCTVLLCGGADGAPAGVDVRGGGPASRETELLRPWAAAERIHAVLLSGGSAFGLDAAGGVMRYLSERGVGFDTGVAKVPLVCASCIFDLGYGSPDARPDAGMAYAACLDAQENNRPRCGSFGAGTGATVGKLGGTATMMKAGQGFFAVQAGDLQVGAAVVVNALGDIFDPDTHERIAGMRTPDGKGFADSTAVLCRDISDKGIFFTGNTTIAAIVTNAAFDKTQLTKIASMAQNGLARAIDPVHTTADGDSVYALSVGSLRADINVVGTLAAHVLAHAIVQPWRRGRA</sequence>
<dbReference type="EMBL" id="QVME01000015">
    <property type="protein sequence ID" value="RGE64708.1"/>
    <property type="molecule type" value="Genomic_DNA"/>
</dbReference>
<dbReference type="AlphaFoldDB" id="A0A174UND6"/>
<gene>
    <name evidence="3" type="ORF">DXC40_17670</name>
    <name evidence="2" type="ORF">ERS852551_03574</name>
</gene>
<keyword evidence="2" id="KW-0645">Protease</keyword>
<dbReference type="PANTHER" id="PTHR36512:SF3">
    <property type="entry name" value="BLR5678 PROTEIN"/>
    <property type="match status" value="1"/>
</dbReference>
<evidence type="ECO:0000313" key="4">
    <source>
        <dbReference type="Proteomes" id="UP000095765"/>
    </source>
</evidence>
<evidence type="ECO:0000313" key="5">
    <source>
        <dbReference type="Proteomes" id="UP000260828"/>
    </source>
</evidence>
<evidence type="ECO:0000313" key="2">
    <source>
        <dbReference type="EMBL" id="CUQ21548.1"/>
    </source>
</evidence>
<keyword evidence="2" id="KW-0378">Hydrolase</keyword>
<proteinExistence type="inferred from homology"/>
<reference evidence="2 4" key="1">
    <citation type="submission" date="2015-09" db="EMBL/GenBank/DDBJ databases">
        <authorList>
            <consortium name="Pathogen Informatics"/>
        </authorList>
    </citation>
    <scope>NUCLEOTIDE SEQUENCE [LARGE SCALE GENOMIC DNA]</scope>
    <source>
        <strain evidence="2 4">2789STDY5834939</strain>
    </source>
</reference>
<reference evidence="3 5" key="2">
    <citation type="submission" date="2018-08" db="EMBL/GenBank/DDBJ databases">
        <title>A genome reference for cultivated species of the human gut microbiota.</title>
        <authorList>
            <person name="Zou Y."/>
            <person name="Xue W."/>
            <person name="Luo G."/>
        </authorList>
    </citation>
    <scope>NUCLEOTIDE SEQUENCE [LARGE SCALE GENOMIC DNA]</scope>
    <source>
        <strain evidence="3 5">TF05-12AC</strain>
    </source>
</reference>
<dbReference type="Gene3D" id="3.60.70.12">
    <property type="entry name" value="L-amino peptidase D-ALA esterase/amidase"/>
    <property type="match status" value="1"/>
</dbReference>
<accession>A0A174UND6</accession>
<dbReference type="PANTHER" id="PTHR36512">
    <property type="entry name" value="D-AMINOPEPTIDASE"/>
    <property type="match status" value="1"/>
</dbReference>
<dbReference type="OrthoDB" id="9808347at2"/>
<comment type="similarity">
    <text evidence="1">Belongs to the peptidase S58 family.</text>
</comment>
<dbReference type="EMBL" id="CZBE01000037">
    <property type="protein sequence ID" value="CUQ21548.1"/>
    <property type="molecule type" value="Genomic_DNA"/>
</dbReference>
<protein>
    <submittedName>
        <fullName evidence="2">L-aminopeptidase/D-esterase</fullName>
    </submittedName>
    <submittedName>
        <fullName evidence="3">Peptidase S58 family protein</fullName>
    </submittedName>
</protein>
<evidence type="ECO:0000313" key="3">
    <source>
        <dbReference type="EMBL" id="RGE64708.1"/>
    </source>
</evidence>
<dbReference type="InterPro" id="IPR005321">
    <property type="entry name" value="Peptidase_S58_DmpA"/>
</dbReference>
<dbReference type="RefSeq" id="WP_055246128.1">
    <property type="nucleotide sequence ID" value="NZ_CABIWA010000019.1"/>
</dbReference>
<dbReference type="SUPFAM" id="SSF56266">
    <property type="entry name" value="DmpA/ArgJ-like"/>
    <property type="match status" value="1"/>
</dbReference>
<dbReference type="Proteomes" id="UP000260828">
    <property type="component" value="Unassembled WGS sequence"/>
</dbReference>
<dbReference type="Pfam" id="PF03576">
    <property type="entry name" value="Peptidase_S58"/>
    <property type="match status" value="1"/>
</dbReference>
<evidence type="ECO:0000256" key="1">
    <source>
        <dbReference type="ARBA" id="ARBA00007068"/>
    </source>
</evidence>
<dbReference type="GO" id="GO:0004177">
    <property type="term" value="F:aminopeptidase activity"/>
    <property type="evidence" value="ECO:0007669"/>
    <property type="project" value="UniProtKB-KW"/>
</dbReference>
<name>A0A174UND6_9FIRM</name>
<keyword evidence="2" id="KW-0031">Aminopeptidase</keyword>
<dbReference type="Proteomes" id="UP000095765">
    <property type="component" value="Unassembled WGS sequence"/>
</dbReference>
<dbReference type="InterPro" id="IPR016117">
    <property type="entry name" value="ArgJ-like_dom_sf"/>
</dbReference>
<organism evidence="2 4">
    <name type="scientific">Anaerotruncus colihominis</name>
    <dbReference type="NCBI Taxonomy" id="169435"/>
    <lineage>
        <taxon>Bacteria</taxon>
        <taxon>Bacillati</taxon>
        <taxon>Bacillota</taxon>
        <taxon>Clostridia</taxon>
        <taxon>Eubacteriales</taxon>
        <taxon>Oscillospiraceae</taxon>
        <taxon>Anaerotruncus</taxon>
    </lineage>
</organism>